<dbReference type="EMBL" id="JBHFNR010000027">
    <property type="protein sequence ID" value="MFB2892302.1"/>
    <property type="molecule type" value="Genomic_DNA"/>
</dbReference>
<sequence>MTQQKKRIRGVVLTVHGWYKLQVAKMQVEEVQNAGDRFTLEELSDRTGLALHTISKILGRSEAVDKSSLQSMFQAFGLNLSQKDYNRPTSPLSELEPR</sequence>
<protein>
    <recommendedName>
        <fullName evidence="3">HTH cro/C1-type domain-containing protein</fullName>
    </recommendedName>
</protein>
<accession>A0ABV4XLI7</accession>
<comment type="caution">
    <text evidence="1">The sequence shown here is derived from an EMBL/GenBank/DDBJ whole genome shotgun (WGS) entry which is preliminary data.</text>
</comment>
<dbReference type="Proteomes" id="UP001576784">
    <property type="component" value="Unassembled WGS sequence"/>
</dbReference>
<gene>
    <name evidence="1" type="ORF">ACE1CI_05085</name>
</gene>
<proteinExistence type="predicted"/>
<reference evidence="1 2" key="1">
    <citation type="submission" date="2024-09" db="EMBL/GenBank/DDBJ databases">
        <title>Floridaenema gen nov. (Aerosakkonemataceae, Aerosakkonematales ord. nov., Cyanobacteria) from benthic tropical and subtropical fresh waters, with the description of four new species.</title>
        <authorList>
            <person name="Moretto J.A."/>
            <person name="Berthold D.E."/>
            <person name="Lefler F.W."/>
            <person name="Huang I.-S."/>
            <person name="Laughinghouse H. IV."/>
        </authorList>
    </citation>
    <scope>NUCLEOTIDE SEQUENCE [LARGE SCALE GENOMIC DNA]</scope>
    <source>
        <strain evidence="1 2">BLCC-F50</strain>
    </source>
</reference>
<keyword evidence="2" id="KW-1185">Reference proteome</keyword>
<evidence type="ECO:0000313" key="1">
    <source>
        <dbReference type="EMBL" id="MFB2892302.1"/>
    </source>
</evidence>
<organism evidence="1 2">
    <name type="scientific">Floridaenema flaviceps BLCC-F50</name>
    <dbReference type="NCBI Taxonomy" id="3153642"/>
    <lineage>
        <taxon>Bacteria</taxon>
        <taxon>Bacillati</taxon>
        <taxon>Cyanobacteriota</taxon>
        <taxon>Cyanophyceae</taxon>
        <taxon>Oscillatoriophycideae</taxon>
        <taxon>Aerosakkonematales</taxon>
        <taxon>Aerosakkonemataceae</taxon>
        <taxon>Floridanema</taxon>
        <taxon>Floridanema flaviceps</taxon>
    </lineage>
</organism>
<name>A0ABV4XLI7_9CYAN</name>
<evidence type="ECO:0000313" key="2">
    <source>
        <dbReference type="Proteomes" id="UP001576784"/>
    </source>
</evidence>
<evidence type="ECO:0008006" key="3">
    <source>
        <dbReference type="Google" id="ProtNLM"/>
    </source>
</evidence>
<dbReference type="RefSeq" id="WP_413261974.1">
    <property type="nucleotide sequence ID" value="NZ_JBHFNR010000027.1"/>
</dbReference>